<dbReference type="RefSeq" id="WP_267612078.1">
    <property type="nucleotide sequence ID" value="NZ_JAOVZQ010000001.1"/>
</dbReference>
<dbReference type="Gene3D" id="3.30.70.270">
    <property type="match status" value="1"/>
</dbReference>
<dbReference type="Pfam" id="PF00990">
    <property type="entry name" value="GGDEF"/>
    <property type="match status" value="1"/>
</dbReference>
<dbReference type="SMART" id="SM00267">
    <property type="entry name" value="GGDEF"/>
    <property type="match status" value="1"/>
</dbReference>
<gene>
    <name evidence="2" type="ORF">OEG82_08880</name>
</gene>
<sequence>MSKPNPTTSSIGPRVATAMYQMGINGLPRNYELVYEAYSGTNPELTREFVAIGKTKSQRALDELGKKYLPHHHEETVVAKTSDLMQAQMGTLMDLLEQEKLSLSDYSKIIDEASRSFAAAAKDDLEALARSAQALTQATEHQATKSEALGKVAARQAAELEEIKSDFDKSERLKFVDSQTGLANRRAFNKATAGIYANPGQPVLCGLAYAQIDDFRRFGEAGDKGLGDLAIRHIGCLLNAGNKTREFVTHLDGNRFAVLIKSGTDSEVMRVVDGLRAAAQSRPMVHPKTGAPLGHPTLSIGVAMSAVTSSFGQLSAYAENAVTASTKEGGNRTTLYSNTAHAESAKGWIIYQAK</sequence>
<dbReference type="InterPro" id="IPR050706">
    <property type="entry name" value="Cyclic-di-GMP_PDE-like"/>
</dbReference>
<dbReference type="PROSITE" id="PS50887">
    <property type="entry name" value="GGDEF"/>
    <property type="match status" value="1"/>
</dbReference>
<dbReference type="SUPFAM" id="SSF55073">
    <property type="entry name" value="Nucleotide cyclase"/>
    <property type="match status" value="1"/>
</dbReference>
<keyword evidence="3" id="KW-1185">Reference proteome</keyword>
<keyword evidence="2" id="KW-0548">Nucleotidyltransferase</keyword>
<feature type="domain" description="GGDEF" evidence="1">
    <location>
        <begin position="203"/>
        <end position="338"/>
    </location>
</feature>
<dbReference type="InterPro" id="IPR000160">
    <property type="entry name" value="GGDEF_dom"/>
</dbReference>
<dbReference type="PANTHER" id="PTHR33121">
    <property type="entry name" value="CYCLIC DI-GMP PHOSPHODIESTERASE PDEF"/>
    <property type="match status" value="1"/>
</dbReference>
<dbReference type="NCBIfam" id="TIGR00254">
    <property type="entry name" value="GGDEF"/>
    <property type="match status" value="1"/>
</dbReference>
<proteinExistence type="predicted"/>
<reference evidence="2" key="1">
    <citation type="submission" date="2022-10" db="EMBL/GenBank/DDBJ databases">
        <title>Hoeflea sp. J2-29, isolated from marine algae.</title>
        <authorList>
            <person name="Kristyanto S."/>
            <person name="Kim J.M."/>
            <person name="Jeon C.O."/>
        </authorList>
    </citation>
    <scope>NUCLEOTIDE SEQUENCE</scope>
    <source>
        <strain evidence="2">J2-29</strain>
    </source>
</reference>
<organism evidence="2 3">
    <name type="scientific">Hoeflea ulvae</name>
    <dbReference type="NCBI Taxonomy" id="2983764"/>
    <lineage>
        <taxon>Bacteria</taxon>
        <taxon>Pseudomonadati</taxon>
        <taxon>Pseudomonadota</taxon>
        <taxon>Alphaproteobacteria</taxon>
        <taxon>Hyphomicrobiales</taxon>
        <taxon>Rhizobiaceae</taxon>
        <taxon>Hoeflea</taxon>
    </lineage>
</organism>
<dbReference type="InterPro" id="IPR043128">
    <property type="entry name" value="Rev_trsase/Diguanyl_cyclase"/>
</dbReference>
<accession>A0ABT3YE15</accession>
<dbReference type="EMBL" id="JAOVZQ010000001">
    <property type="protein sequence ID" value="MCY0094134.1"/>
    <property type="molecule type" value="Genomic_DNA"/>
</dbReference>
<dbReference type="PANTHER" id="PTHR33121:SF79">
    <property type="entry name" value="CYCLIC DI-GMP PHOSPHODIESTERASE PDED-RELATED"/>
    <property type="match status" value="1"/>
</dbReference>
<evidence type="ECO:0000313" key="2">
    <source>
        <dbReference type="EMBL" id="MCY0094134.1"/>
    </source>
</evidence>
<dbReference type="EC" id="2.7.7.65" evidence="2"/>
<dbReference type="InterPro" id="IPR029787">
    <property type="entry name" value="Nucleotide_cyclase"/>
</dbReference>
<dbReference type="Proteomes" id="UP001081283">
    <property type="component" value="Unassembled WGS sequence"/>
</dbReference>
<evidence type="ECO:0000313" key="3">
    <source>
        <dbReference type="Proteomes" id="UP001081283"/>
    </source>
</evidence>
<protein>
    <submittedName>
        <fullName evidence="2">Diguanylate cyclase</fullName>
        <ecNumber evidence="2">2.7.7.65</ecNumber>
    </submittedName>
</protein>
<dbReference type="GO" id="GO:0052621">
    <property type="term" value="F:diguanylate cyclase activity"/>
    <property type="evidence" value="ECO:0007669"/>
    <property type="project" value="UniProtKB-EC"/>
</dbReference>
<keyword evidence="2" id="KW-0808">Transferase</keyword>
<comment type="caution">
    <text evidence="2">The sequence shown here is derived from an EMBL/GenBank/DDBJ whole genome shotgun (WGS) entry which is preliminary data.</text>
</comment>
<name>A0ABT3YE15_9HYPH</name>
<evidence type="ECO:0000259" key="1">
    <source>
        <dbReference type="PROSITE" id="PS50887"/>
    </source>
</evidence>